<evidence type="ECO:0000256" key="3">
    <source>
        <dbReference type="ARBA" id="ARBA00022475"/>
    </source>
</evidence>
<evidence type="ECO:0000256" key="8">
    <source>
        <dbReference type="ARBA" id="ARBA00038436"/>
    </source>
</evidence>
<dbReference type="PANTHER" id="PTHR35011">
    <property type="entry name" value="2,3-DIKETO-L-GULONATE TRAP TRANSPORTER SMALL PERMEASE PROTEIN YIAM"/>
    <property type="match status" value="1"/>
</dbReference>
<dbReference type="Proteomes" id="UP000199144">
    <property type="component" value="Unassembled WGS sequence"/>
</dbReference>
<feature type="transmembrane region" description="Helical" evidence="9">
    <location>
        <begin position="37"/>
        <end position="62"/>
    </location>
</feature>
<evidence type="ECO:0000256" key="6">
    <source>
        <dbReference type="ARBA" id="ARBA00022989"/>
    </source>
</evidence>
<feature type="domain" description="Tripartite ATP-independent periplasmic transporters DctQ component" evidence="10">
    <location>
        <begin position="48"/>
        <end position="180"/>
    </location>
</feature>
<proteinExistence type="inferred from homology"/>
<sequence length="189" mass="21058">MSEQQTPDASARAPEDVAGVLPHTAFSRTADAIIYRLGVIFSAVWFLLVLVIILNVVLRFGFSATKIYIEELQWHIYAVGIAFALAFASVTDAHIRIDLLSTRFRKRTTSWIEVIGTLVFLLPYCALVLIYSVTFVTNSFASGEVSISPGGLPYRWIIKCTLPLAFLLVAIAAISRLTRCIAYLRDTRR</sequence>
<dbReference type="GO" id="GO:0022857">
    <property type="term" value="F:transmembrane transporter activity"/>
    <property type="evidence" value="ECO:0007669"/>
    <property type="project" value="UniProtKB-UniRule"/>
</dbReference>
<reference evidence="11 12" key="1">
    <citation type="submission" date="2016-10" db="EMBL/GenBank/DDBJ databases">
        <authorList>
            <person name="de Groot N.N."/>
        </authorList>
    </citation>
    <scope>NUCLEOTIDE SEQUENCE [LARGE SCALE GENOMIC DNA]</scope>
    <source>
        <strain evidence="11 12">DSM 15283</strain>
    </source>
</reference>
<evidence type="ECO:0000259" key="10">
    <source>
        <dbReference type="Pfam" id="PF04290"/>
    </source>
</evidence>
<evidence type="ECO:0000256" key="9">
    <source>
        <dbReference type="RuleBase" id="RU369079"/>
    </source>
</evidence>
<keyword evidence="4 9" id="KW-0997">Cell inner membrane</keyword>
<evidence type="ECO:0000313" key="11">
    <source>
        <dbReference type="EMBL" id="SFM78617.1"/>
    </source>
</evidence>
<evidence type="ECO:0000256" key="5">
    <source>
        <dbReference type="ARBA" id="ARBA00022692"/>
    </source>
</evidence>
<evidence type="ECO:0000256" key="1">
    <source>
        <dbReference type="ARBA" id="ARBA00004429"/>
    </source>
</evidence>
<dbReference type="Pfam" id="PF04290">
    <property type="entry name" value="DctQ"/>
    <property type="match status" value="1"/>
</dbReference>
<evidence type="ECO:0000313" key="12">
    <source>
        <dbReference type="Proteomes" id="UP000199144"/>
    </source>
</evidence>
<comment type="subunit">
    <text evidence="9">The complex comprises the extracytoplasmic solute receptor protein and the two transmembrane proteins.</text>
</comment>
<evidence type="ECO:0000256" key="2">
    <source>
        <dbReference type="ARBA" id="ARBA00022448"/>
    </source>
</evidence>
<dbReference type="STRING" id="254406.SAMN04488042_11916"/>
<dbReference type="AlphaFoldDB" id="A0A1I4TPX7"/>
<comment type="function">
    <text evidence="9">Part of the tripartite ATP-independent periplasmic (TRAP) transport system.</text>
</comment>
<feature type="transmembrane region" description="Helical" evidence="9">
    <location>
        <begin position="74"/>
        <end position="93"/>
    </location>
</feature>
<accession>A0A1I4TPX7</accession>
<evidence type="ECO:0000256" key="7">
    <source>
        <dbReference type="ARBA" id="ARBA00023136"/>
    </source>
</evidence>
<dbReference type="RefSeq" id="WP_093097150.1">
    <property type="nucleotide sequence ID" value="NZ_FOTQ01000019.1"/>
</dbReference>
<keyword evidence="2 9" id="KW-0813">Transport</keyword>
<feature type="transmembrane region" description="Helical" evidence="9">
    <location>
        <begin position="114"/>
        <end position="136"/>
    </location>
</feature>
<dbReference type="InterPro" id="IPR007387">
    <property type="entry name" value="TRAP_DctQ"/>
</dbReference>
<dbReference type="GO" id="GO:0005886">
    <property type="term" value="C:plasma membrane"/>
    <property type="evidence" value="ECO:0007669"/>
    <property type="project" value="UniProtKB-SubCell"/>
</dbReference>
<comment type="similarity">
    <text evidence="8 9">Belongs to the TRAP transporter small permease family.</text>
</comment>
<dbReference type="InterPro" id="IPR055348">
    <property type="entry name" value="DctQ"/>
</dbReference>
<keyword evidence="5 9" id="KW-0812">Transmembrane</keyword>
<gene>
    <name evidence="11" type="ORF">SAMN04488042_11916</name>
</gene>
<organism evidence="11 12">
    <name type="scientific">Shimia aestuarii</name>
    <dbReference type="NCBI Taxonomy" id="254406"/>
    <lineage>
        <taxon>Bacteria</taxon>
        <taxon>Pseudomonadati</taxon>
        <taxon>Pseudomonadota</taxon>
        <taxon>Alphaproteobacteria</taxon>
        <taxon>Rhodobacterales</taxon>
        <taxon>Roseobacteraceae</taxon>
    </lineage>
</organism>
<dbReference type="OrthoDB" id="9794346at2"/>
<keyword evidence="7 9" id="KW-0472">Membrane</keyword>
<name>A0A1I4TPX7_9RHOB</name>
<keyword evidence="12" id="KW-1185">Reference proteome</keyword>
<feature type="transmembrane region" description="Helical" evidence="9">
    <location>
        <begin position="156"/>
        <end position="175"/>
    </location>
</feature>
<evidence type="ECO:0000256" key="4">
    <source>
        <dbReference type="ARBA" id="ARBA00022519"/>
    </source>
</evidence>
<comment type="subcellular location">
    <subcellularLocation>
        <location evidence="1 9">Cell inner membrane</location>
        <topology evidence="1 9">Multi-pass membrane protein</topology>
    </subcellularLocation>
</comment>
<dbReference type="EMBL" id="FOTQ01000019">
    <property type="protein sequence ID" value="SFM78617.1"/>
    <property type="molecule type" value="Genomic_DNA"/>
</dbReference>
<protein>
    <recommendedName>
        <fullName evidence="9">TRAP transporter small permease protein</fullName>
    </recommendedName>
</protein>
<keyword evidence="6 9" id="KW-1133">Transmembrane helix</keyword>
<keyword evidence="3" id="KW-1003">Cell membrane</keyword>
<dbReference type="PANTHER" id="PTHR35011:SF4">
    <property type="entry name" value="SLL1102 PROTEIN"/>
    <property type="match status" value="1"/>
</dbReference>